<name>A0AAV7VGJ8_PLEWA</name>
<comment type="caution">
    <text evidence="2">The sequence shown here is derived from an EMBL/GenBank/DDBJ whole genome shotgun (WGS) entry which is preliminary data.</text>
</comment>
<protein>
    <submittedName>
        <fullName evidence="2">Uncharacterized protein</fullName>
    </submittedName>
</protein>
<gene>
    <name evidence="2" type="ORF">NDU88_003708</name>
</gene>
<dbReference type="Proteomes" id="UP001066276">
    <property type="component" value="Chromosome 2_1"/>
</dbReference>
<accession>A0AAV7VGJ8</accession>
<reference evidence="2" key="1">
    <citation type="journal article" date="2022" name="bioRxiv">
        <title>Sequencing and chromosome-scale assembly of the giantPleurodeles waltlgenome.</title>
        <authorList>
            <person name="Brown T."/>
            <person name="Elewa A."/>
            <person name="Iarovenko S."/>
            <person name="Subramanian E."/>
            <person name="Araus A.J."/>
            <person name="Petzold A."/>
            <person name="Susuki M."/>
            <person name="Suzuki K.-i.T."/>
            <person name="Hayashi T."/>
            <person name="Toyoda A."/>
            <person name="Oliveira C."/>
            <person name="Osipova E."/>
            <person name="Leigh N.D."/>
            <person name="Simon A."/>
            <person name="Yun M.H."/>
        </authorList>
    </citation>
    <scope>NUCLEOTIDE SEQUENCE</scope>
    <source>
        <strain evidence="2">20211129_DDA</strain>
        <tissue evidence="2">Liver</tissue>
    </source>
</reference>
<organism evidence="2 3">
    <name type="scientific">Pleurodeles waltl</name>
    <name type="common">Iberian ribbed newt</name>
    <dbReference type="NCBI Taxonomy" id="8319"/>
    <lineage>
        <taxon>Eukaryota</taxon>
        <taxon>Metazoa</taxon>
        <taxon>Chordata</taxon>
        <taxon>Craniata</taxon>
        <taxon>Vertebrata</taxon>
        <taxon>Euteleostomi</taxon>
        <taxon>Amphibia</taxon>
        <taxon>Batrachia</taxon>
        <taxon>Caudata</taxon>
        <taxon>Salamandroidea</taxon>
        <taxon>Salamandridae</taxon>
        <taxon>Pleurodelinae</taxon>
        <taxon>Pleurodeles</taxon>
    </lineage>
</organism>
<dbReference type="EMBL" id="JANPWB010000003">
    <property type="protein sequence ID" value="KAJ1199876.1"/>
    <property type="molecule type" value="Genomic_DNA"/>
</dbReference>
<evidence type="ECO:0000313" key="2">
    <source>
        <dbReference type="EMBL" id="KAJ1199876.1"/>
    </source>
</evidence>
<feature type="compositionally biased region" description="Polar residues" evidence="1">
    <location>
        <begin position="9"/>
        <end position="22"/>
    </location>
</feature>
<proteinExistence type="predicted"/>
<sequence length="102" mass="10562">MGKDRTAKGVQQTSMDQFTELNTGGGLQPEPSEPSGGAGEPSGTQILVAIEAYGQAVQEQISAMAVDINLLRTDLRAVVEKSVAAEHYADAPGCPDGHCGHP</sequence>
<keyword evidence="3" id="KW-1185">Reference proteome</keyword>
<evidence type="ECO:0000256" key="1">
    <source>
        <dbReference type="SAM" id="MobiDB-lite"/>
    </source>
</evidence>
<feature type="region of interest" description="Disordered" evidence="1">
    <location>
        <begin position="1"/>
        <end position="43"/>
    </location>
</feature>
<evidence type="ECO:0000313" key="3">
    <source>
        <dbReference type="Proteomes" id="UP001066276"/>
    </source>
</evidence>
<dbReference type="AlphaFoldDB" id="A0AAV7VGJ8"/>